<proteinExistence type="predicted"/>
<evidence type="ECO:0000256" key="1">
    <source>
        <dbReference type="SAM" id="MobiDB-lite"/>
    </source>
</evidence>
<gene>
    <name evidence="4" type="ORF">K470DRAFT_19681</name>
</gene>
<evidence type="ECO:0000259" key="3">
    <source>
        <dbReference type="Pfam" id="PF23395"/>
    </source>
</evidence>
<keyword evidence="5" id="KW-1185">Reference proteome</keyword>
<reference evidence="4" key="1">
    <citation type="journal article" date="2020" name="Stud. Mycol.">
        <title>101 Dothideomycetes genomes: a test case for predicting lifestyles and emergence of pathogens.</title>
        <authorList>
            <person name="Haridas S."/>
            <person name="Albert R."/>
            <person name="Binder M."/>
            <person name="Bloem J."/>
            <person name="Labutti K."/>
            <person name="Salamov A."/>
            <person name="Andreopoulos B."/>
            <person name="Baker S."/>
            <person name="Barry K."/>
            <person name="Bills G."/>
            <person name="Bluhm B."/>
            <person name="Cannon C."/>
            <person name="Castanera R."/>
            <person name="Culley D."/>
            <person name="Daum C."/>
            <person name="Ezra D."/>
            <person name="Gonzalez J."/>
            <person name="Henrissat B."/>
            <person name="Kuo A."/>
            <person name="Liang C."/>
            <person name="Lipzen A."/>
            <person name="Lutzoni F."/>
            <person name="Magnuson J."/>
            <person name="Mondo S."/>
            <person name="Nolan M."/>
            <person name="Ohm R."/>
            <person name="Pangilinan J."/>
            <person name="Park H.-J."/>
            <person name="Ramirez L."/>
            <person name="Alfaro M."/>
            <person name="Sun H."/>
            <person name="Tritt A."/>
            <person name="Yoshinaga Y."/>
            <person name="Zwiers L.-H."/>
            <person name="Turgeon B."/>
            <person name="Goodwin S."/>
            <person name="Spatafora J."/>
            <person name="Crous P."/>
            <person name="Grigoriev I."/>
        </authorList>
    </citation>
    <scope>NUCLEOTIDE SEQUENCE</scope>
    <source>
        <strain evidence="4">CBS 480.64</strain>
    </source>
</reference>
<evidence type="ECO:0000313" key="5">
    <source>
        <dbReference type="Proteomes" id="UP000799421"/>
    </source>
</evidence>
<feature type="domain" description="SAM-like" evidence="3">
    <location>
        <begin position="353"/>
        <end position="412"/>
    </location>
</feature>
<dbReference type="EMBL" id="MU006067">
    <property type="protein sequence ID" value="KAF2857105.1"/>
    <property type="molecule type" value="Genomic_DNA"/>
</dbReference>
<protein>
    <submittedName>
        <fullName evidence="4">Uncharacterized protein</fullName>
    </submittedName>
</protein>
<accession>A0A6A7BQQ6</accession>
<sequence length="431" mass="47609">MLGEDLLDEGGAKGVNGDVPRLELNRERLELPHIEDDEDPGWEIVLRRWRGIAHLENNLSWAPFPLRLAFVRPTEVLNYDEEFLSRIESFGEVGLDSLPNPCLTEEDVEDVKTVVGSEQPDRMHQLLQKRKMQFSQTQPPKKPRTDSSSLLDQGLSNFIKIRGIVEKTPERQSKPVKKAAPIPALPRPETDITPFPTPALANASRDMQIVVSTSIAAQRSTMRQLKTLLPGLDVIERDSIIDADITISPSTGLIMTTLAKIKQRSLPGQAARQVSIRERIAAIALRYEKLVILVEGSSSMDEHDCMAWGDFLGYTAILDAAVQVTHVASEPVNWMATYILLHSTADLGVTLLPEETMWERFLRAGGLNSWAAQYALARLKDQPRPGLAAFALPVAECMQRLVDVVGKRVLRHSVGAMTSSSACTATTATGP</sequence>
<dbReference type="Proteomes" id="UP000799421">
    <property type="component" value="Unassembled WGS sequence"/>
</dbReference>
<dbReference type="AlphaFoldDB" id="A0A6A7BQQ6"/>
<feature type="region of interest" description="Disordered" evidence="1">
    <location>
        <begin position="130"/>
        <end position="150"/>
    </location>
</feature>
<name>A0A6A7BQQ6_9PEZI</name>
<evidence type="ECO:0000259" key="2">
    <source>
        <dbReference type="Pfam" id="PF23394"/>
    </source>
</evidence>
<dbReference type="InterPro" id="IPR055528">
    <property type="entry name" value="DUF7102"/>
</dbReference>
<dbReference type="OrthoDB" id="3647246at2759"/>
<feature type="region of interest" description="Disordered" evidence="1">
    <location>
        <begin position="169"/>
        <end position="194"/>
    </location>
</feature>
<dbReference type="Pfam" id="PF23395">
    <property type="entry name" value="SAM_6"/>
    <property type="match status" value="1"/>
</dbReference>
<evidence type="ECO:0000313" key="4">
    <source>
        <dbReference type="EMBL" id="KAF2857105.1"/>
    </source>
</evidence>
<feature type="domain" description="DUF7102" evidence="2">
    <location>
        <begin position="208"/>
        <end position="339"/>
    </location>
</feature>
<dbReference type="Pfam" id="PF23394">
    <property type="entry name" value="DUF7102"/>
    <property type="match status" value="1"/>
</dbReference>
<dbReference type="InterPro" id="IPR057559">
    <property type="entry name" value="SAM_6"/>
</dbReference>
<organism evidence="4 5">
    <name type="scientific">Piedraia hortae CBS 480.64</name>
    <dbReference type="NCBI Taxonomy" id="1314780"/>
    <lineage>
        <taxon>Eukaryota</taxon>
        <taxon>Fungi</taxon>
        <taxon>Dikarya</taxon>
        <taxon>Ascomycota</taxon>
        <taxon>Pezizomycotina</taxon>
        <taxon>Dothideomycetes</taxon>
        <taxon>Dothideomycetidae</taxon>
        <taxon>Capnodiales</taxon>
        <taxon>Piedraiaceae</taxon>
        <taxon>Piedraia</taxon>
    </lineage>
</organism>